<dbReference type="EMBL" id="MHQO01000072">
    <property type="protein sequence ID" value="OHA04649.1"/>
    <property type="molecule type" value="Genomic_DNA"/>
</dbReference>
<name>A0A1G2L1U0_9BACT</name>
<evidence type="ECO:0008006" key="4">
    <source>
        <dbReference type="Google" id="ProtNLM"/>
    </source>
</evidence>
<proteinExistence type="predicted"/>
<dbReference type="Proteomes" id="UP000177982">
    <property type="component" value="Unassembled WGS sequence"/>
</dbReference>
<protein>
    <recommendedName>
        <fullName evidence="4">SHOCT domain-containing protein</fullName>
    </recommendedName>
</protein>
<keyword evidence="1" id="KW-0812">Transmembrane</keyword>
<evidence type="ECO:0000256" key="1">
    <source>
        <dbReference type="SAM" id="Phobius"/>
    </source>
</evidence>
<keyword evidence="1" id="KW-1133">Transmembrane helix</keyword>
<dbReference type="AlphaFoldDB" id="A0A1G2L1U0"/>
<reference evidence="2 3" key="1">
    <citation type="journal article" date="2016" name="Nat. Commun.">
        <title>Thousands of microbial genomes shed light on interconnected biogeochemical processes in an aquifer system.</title>
        <authorList>
            <person name="Anantharaman K."/>
            <person name="Brown C.T."/>
            <person name="Hug L.A."/>
            <person name="Sharon I."/>
            <person name="Castelle C.J."/>
            <person name="Probst A.J."/>
            <person name="Thomas B.C."/>
            <person name="Singh A."/>
            <person name="Wilkins M.J."/>
            <person name="Karaoz U."/>
            <person name="Brodie E.L."/>
            <person name="Williams K.H."/>
            <person name="Hubbard S.S."/>
            <person name="Banfield J.F."/>
        </authorList>
    </citation>
    <scope>NUCLEOTIDE SEQUENCE [LARGE SCALE GENOMIC DNA]</scope>
</reference>
<organism evidence="2 3">
    <name type="scientific">Candidatus Sungbacteria bacterium RIFCSPLOWO2_01_FULL_47_10</name>
    <dbReference type="NCBI Taxonomy" id="1802276"/>
    <lineage>
        <taxon>Bacteria</taxon>
        <taxon>Candidatus Sungiibacteriota</taxon>
    </lineage>
</organism>
<keyword evidence="1" id="KW-0472">Membrane</keyword>
<gene>
    <name evidence="2" type="ORF">A2934_02725</name>
</gene>
<evidence type="ECO:0000313" key="3">
    <source>
        <dbReference type="Proteomes" id="UP000177982"/>
    </source>
</evidence>
<accession>A0A1G2L1U0</accession>
<feature type="transmembrane region" description="Helical" evidence="1">
    <location>
        <begin position="16"/>
        <end position="40"/>
    </location>
</feature>
<comment type="caution">
    <text evidence="2">The sequence shown here is derived from an EMBL/GenBank/DDBJ whole genome shotgun (WGS) entry which is preliminary data.</text>
</comment>
<evidence type="ECO:0000313" key="2">
    <source>
        <dbReference type="EMBL" id="OHA04649.1"/>
    </source>
</evidence>
<sequence>MDQQLLQQPTLFGYDLLSIFLLFFFIFLALIFIGIAAALIKRLFFKMPKQKTPYEILMERFASGEIGENEFEEKKRILDVHKPPSGERAAKK</sequence>